<dbReference type="InterPro" id="IPR010545">
    <property type="entry name" value="SPP"/>
</dbReference>
<keyword evidence="3 5" id="KW-1133">Transmembrane helix</keyword>
<evidence type="ECO:0008006" key="8">
    <source>
        <dbReference type="Google" id="ProtNLM"/>
    </source>
</evidence>
<feature type="transmembrane region" description="Helical" evidence="5">
    <location>
        <begin position="77"/>
        <end position="97"/>
    </location>
</feature>
<feature type="transmembrane region" description="Helical" evidence="5">
    <location>
        <begin position="137"/>
        <end position="165"/>
    </location>
</feature>
<evidence type="ECO:0000256" key="5">
    <source>
        <dbReference type="SAM" id="Phobius"/>
    </source>
</evidence>
<feature type="transmembrane region" description="Helical" evidence="5">
    <location>
        <begin position="276"/>
        <end position="296"/>
    </location>
</feature>
<dbReference type="KEGG" id="mzh:Mzhil_1882"/>
<keyword evidence="4 5" id="KW-0472">Membrane</keyword>
<dbReference type="EMBL" id="CP002101">
    <property type="protein sequence ID" value="AEH61717.1"/>
    <property type="molecule type" value="Genomic_DNA"/>
</dbReference>
<sequence precursor="true">MTSRKKLFSEYIPIIAMACILLLVQVLAITLAIPMEIGEMQAFEDPESAANPLYYIVLILVFTGIILLAIRKNMQWIIQAIILLAVMSTLYFVTYVILSMTAIAPTTGLIISAAVALSLTGLLYAFPEWYVIDIVGLVIGAGASAIFGISLAIIPVMILLVILAVYDAISVYRTKHMLNLADGAIDMKLPIMFVIPKRLNYSFRNETAETRKSDEVFFMGLGDAVIPTILVVSAYIFVDHPGIPYPVIGAMIGTVVGYLVLTVLVMKGKPQAGLPFLNTGVIAGYILGSLIAGTPIL</sequence>
<dbReference type="InterPro" id="IPR006639">
    <property type="entry name" value="Preselin/SPP"/>
</dbReference>
<dbReference type="Proteomes" id="UP000006622">
    <property type="component" value="Chromosome"/>
</dbReference>
<keyword evidence="7" id="KW-1185">Reference proteome</keyword>
<feature type="transmembrane region" description="Helical" evidence="5">
    <location>
        <begin position="12"/>
        <end position="33"/>
    </location>
</feature>
<name>F7XKE9_METZD</name>
<evidence type="ECO:0000313" key="6">
    <source>
        <dbReference type="EMBL" id="AEH61717.1"/>
    </source>
</evidence>
<keyword evidence="2 5" id="KW-0812">Transmembrane</keyword>
<dbReference type="NCBIfam" id="NF041679">
    <property type="entry name" value="IMP_arch_presen"/>
    <property type="match status" value="1"/>
</dbReference>
<dbReference type="Pfam" id="PF06550">
    <property type="entry name" value="SPP"/>
    <property type="match status" value="1"/>
</dbReference>
<dbReference type="RefSeq" id="WP_013899153.1">
    <property type="nucleotide sequence ID" value="NC_015676.1"/>
</dbReference>
<evidence type="ECO:0000256" key="4">
    <source>
        <dbReference type="ARBA" id="ARBA00023136"/>
    </source>
</evidence>
<evidence type="ECO:0000313" key="7">
    <source>
        <dbReference type="Proteomes" id="UP000006622"/>
    </source>
</evidence>
<dbReference type="STRING" id="679901.Mzhil_1882"/>
<feature type="transmembrane region" description="Helical" evidence="5">
    <location>
        <begin position="103"/>
        <end position="125"/>
    </location>
</feature>
<evidence type="ECO:0000256" key="3">
    <source>
        <dbReference type="ARBA" id="ARBA00022989"/>
    </source>
</evidence>
<dbReference type="MEROPS" id="A22.015"/>
<comment type="subcellular location">
    <subcellularLocation>
        <location evidence="1">Endomembrane system</location>
        <topology evidence="1">Multi-pass membrane protein</topology>
    </subcellularLocation>
</comment>
<dbReference type="GO" id="GO:0042500">
    <property type="term" value="F:aspartic endopeptidase activity, intramembrane cleaving"/>
    <property type="evidence" value="ECO:0007669"/>
    <property type="project" value="InterPro"/>
</dbReference>
<feature type="transmembrane region" description="Helical" evidence="5">
    <location>
        <begin position="243"/>
        <end position="264"/>
    </location>
</feature>
<accession>F7XKE9</accession>
<feature type="transmembrane region" description="Helical" evidence="5">
    <location>
        <begin position="53"/>
        <end position="70"/>
    </location>
</feature>
<dbReference type="HOGENOM" id="CLU_053464_0_0_2"/>
<dbReference type="GO" id="GO:0016020">
    <property type="term" value="C:membrane"/>
    <property type="evidence" value="ECO:0007669"/>
    <property type="project" value="InterPro"/>
</dbReference>
<dbReference type="GO" id="GO:0012505">
    <property type="term" value="C:endomembrane system"/>
    <property type="evidence" value="ECO:0007669"/>
    <property type="project" value="UniProtKB-SubCell"/>
</dbReference>
<dbReference type="GeneID" id="10823526"/>
<dbReference type="SMART" id="SM00730">
    <property type="entry name" value="PSN"/>
    <property type="match status" value="1"/>
</dbReference>
<proteinExistence type="predicted"/>
<feature type="transmembrane region" description="Helical" evidence="5">
    <location>
        <begin position="216"/>
        <end position="237"/>
    </location>
</feature>
<gene>
    <name evidence="6" type="ordered locus">Mzhil_1882</name>
</gene>
<reference evidence="6" key="1">
    <citation type="submission" date="2010-07" db="EMBL/GenBank/DDBJ databases">
        <title>The complete genome of Methanosalsum zhilinae DSM 4017.</title>
        <authorList>
            <consortium name="US DOE Joint Genome Institute (JGI-PGF)"/>
            <person name="Lucas S."/>
            <person name="Copeland A."/>
            <person name="Lapidus A."/>
            <person name="Glavina del Rio T."/>
            <person name="Dalin E."/>
            <person name="Tice H."/>
            <person name="Bruce D."/>
            <person name="Goodwin L."/>
            <person name="Pitluck S."/>
            <person name="Kyrpides N."/>
            <person name="Mavromatis K."/>
            <person name="Ovchinnikova G."/>
            <person name="Daligault H."/>
            <person name="Detter J.C."/>
            <person name="Han C."/>
            <person name="Tapia R."/>
            <person name="Larimer F."/>
            <person name="Land M."/>
            <person name="Hauser L."/>
            <person name="Markowitz V."/>
            <person name="Cheng J.-F."/>
            <person name="Hugenholtz P."/>
            <person name="Woyke T."/>
            <person name="Wu D."/>
            <person name="Spring S."/>
            <person name="Schueler E."/>
            <person name="Brambilla E."/>
            <person name="Klenk H.-P."/>
            <person name="Eisen J.A."/>
        </authorList>
    </citation>
    <scope>NUCLEOTIDE SEQUENCE</scope>
    <source>
        <strain evidence="6">DSM 4017</strain>
    </source>
</reference>
<protein>
    <recommendedName>
        <fullName evidence="8">Signal-peptide peptidase, presenilin aspartyl protease</fullName>
    </recommendedName>
</protein>
<evidence type="ECO:0000256" key="2">
    <source>
        <dbReference type="ARBA" id="ARBA00022692"/>
    </source>
</evidence>
<dbReference type="AlphaFoldDB" id="F7XKE9"/>
<organism evidence="6 7">
    <name type="scientific">Methanosalsum zhilinae (strain DSM 4017 / NBRC 107636 / OCM 62 / WeN5)</name>
    <name type="common">Methanohalophilus zhilinae</name>
    <dbReference type="NCBI Taxonomy" id="679901"/>
    <lineage>
        <taxon>Archaea</taxon>
        <taxon>Methanobacteriati</taxon>
        <taxon>Methanobacteriota</taxon>
        <taxon>Stenosarchaea group</taxon>
        <taxon>Methanomicrobia</taxon>
        <taxon>Methanosarcinales</taxon>
        <taxon>Methanosarcinaceae</taxon>
        <taxon>Methanosalsum</taxon>
    </lineage>
</organism>
<evidence type="ECO:0000256" key="1">
    <source>
        <dbReference type="ARBA" id="ARBA00004127"/>
    </source>
</evidence>